<organism evidence="2">
    <name type="scientific">Perkinsus marinus (strain ATCC 50983 / TXsc)</name>
    <dbReference type="NCBI Taxonomy" id="423536"/>
    <lineage>
        <taxon>Eukaryota</taxon>
        <taxon>Sar</taxon>
        <taxon>Alveolata</taxon>
        <taxon>Perkinsozoa</taxon>
        <taxon>Perkinsea</taxon>
        <taxon>Perkinsida</taxon>
        <taxon>Perkinsidae</taxon>
        <taxon>Perkinsus</taxon>
    </lineage>
</organism>
<dbReference type="InterPro" id="IPR016024">
    <property type="entry name" value="ARM-type_fold"/>
</dbReference>
<accession>C5KL95</accession>
<dbReference type="SUPFAM" id="SSF48371">
    <property type="entry name" value="ARM repeat"/>
    <property type="match status" value="1"/>
</dbReference>
<dbReference type="GO" id="GO:0005737">
    <property type="term" value="C:cytoplasm"/>
    <property type="evidence" value="ECO:0007669"/>
    <property type="project" value="TreeGrafter"/>
</dbReference>
<dbReference type="Gene3D" id="1.25.10.10">
    <property type="entry name" value="Leucine-rich Repeat Variant"/>
    <property type="match status" value="1"/>
</dbReference>
<evidence type="ECO:0000313" key="1">
    <source>
        <dbReference type="EMBL" id="EER14768.1"/>
    </source>
</evidence>
<evidence type="ECO:0000313" key="2">
    <source>
        <dbReference type="Proteomes" id="UP000007800"/>
    </source>
</evidence>
<dbReference type="InterPro" id="IPR011989">
    <property type="entry name" value="ARM-like"/>
</dbReference>
<reference evidence="1 2" key="1">
    <citation type="submission" date="2008-07" db="EMBL/GenBank/DDBJ databases">
        <authorList>
            <person name="El-Sayed N."/>
            <person name="Caler E."/>
            <person name="Inman J."/>
            <person name="Amedeo P."/>
            <person name="Hass B."/>
            <person name="Wortman J."/>
        </authorList>
    </citation>
    <scope>NUCLEOTIDE SEQUENCE [LARGE SCALE GENOMIC DNA]</scope>
    <source>
        <strain evidence="2">ATCC 50983 / TXsc</strain>
    </source>
</reference>
<dbReference type="InterPro" id="IPR043195">
    <property type="entry name" value="TTC12"/>
</dbReference>
<dbReference type="Proteomes" id="UP000007800">
    <property type="component" value="Unassembled WGS sequence"/>
</dbReference>
<proteinExistence type="predicted"/>
<keyword evidence="2" id="KW-1185">Reference proteome</keyword>
<dbReference type="GeneID" id="9045955"/>
<dbReference type="GO" id="GO:0007288">
    <property type="term" value="P:sperm axoneme assembly"/>
    <property type="evidence" value="ECO:0007669"/>
    <property type="project" value="TreeGrafter"/>
</dbReference>
<dbReference type="PANTHER" id="PTHR46540">
    <property type="entry name" value="TETRATRICOPEPTIDE REPEAT PROTEIN 12"/>
    <property type="match status" value="1"/>
</dbReference>
<dbReference type="GO" id="GO:0070286">
    <property type="term" value="P:axonemal dynein complex assembly"/>
    <property type="evidence" value="ECO:0007669"/>
    <property type="project" value="TreeGrafter"/>
</dbReference>
<dbReference type="SUPFAM" id="SSF48452">
    <property type="entry name" value="TPR-like"/>
    <property type="match status" value="1"/>
</dbReference>
<dbReference type="AlphaFoldDB" id="C5KL95"/>
<dbReference type="OrthoDB" id="434506at2759"/>
<sequence>MSSLDAAAFEKKVDEISSRIDGLMKGTVTVDDIDRKIEHMQNVDAVRKREAAEKAEALRKYGRPGKGNGEGYELFCKKCFTEYAESVDRCGRCGNEKLMMRKDRLAELHAKVEDLQREKGAHAWRKDKWERWLKSRQLVPRSKVINYQKWEYWEPETDSEDEGEPVVPNDDPNFKALEMDMQQRNKARENRAITARKCKERGNALLKGGDLVGAIEEYESGLEYQKDSKALWTNKALAELKLGRFEQAVDSCSKVLEMVEIFEDDYSQSADACTKALLRRSAALQNLKRWDAAKCDAEEALKLNVAPREAQSVIELCDRHLNEIRSTRVDNKEGKHPIKQASSDIIKSFLLEDKRPPLGKISDLDESTILAALAVDEESVKRVVHCGGLDKLLEDLSRAALLHRNNTIEDPDDLRGLGLLRCLRLLIRICELSDTACEAMCGKAGAHIGRLTQLIKSKIRSGRCVALMAEISARPGPRKQLQEVLSRDKNVQVLDSIVHRVACRKRSSSLAALCVLANCASNCPALRSYLQTNEDLRRGLCKRLTDAATMDQAAGVICNVGGVGLAEACALPLLRVCTRGASENATMSVLGALQNCCTISTQAARSVAEQAQAEAVLCGVASRMPSTVGRVLTILLRLAQLPGAAGLQLGHESEAIVLAERVLAEATDPSVCDPALRLLCHAVRHDSSCLTPKLVRGAVDLLTKFPPRGYDDRDKTLFMLRGNACLLVSAAADITRAGSKLYEDDLVRAIVPMLECLRKQDQANAGSALAKCSMASEKCKDILRKEGGLDTLWKMQSKILSGPKTDVVKGKTAVAIK</sequence>
<dbReference type="InterPro" id="IPR011990">
    <property type="entry name" value="TPR-like_helical_dom_sf"/>
</dbReference>
<dbReference type="PANTHER" id="PTHR46540:SF1">
    <property type="entry name" value="TETRATRICOPEPTIDE REPEAT PROTEIN 12"/>
    <property type="match status" value="1"/>
</dbReference>
<name>C5KL95_PERM5</name>
<dbReference type="RefSeq" id="XP_002782972.1">
    <property type="nucleotide sequence ID" value="XM_002782926.1"/>
</dbReference>
<dbReference type="Gene3D" id="1.25.40.10">
    <property type="entry name" value="Tetratricopeptide repeat domain"/>
    <property type="match status" value="1"/>
</dbReference>
<dbReference type="SMART" id="SM00028">
    <property type="entry name" value="TPR"/>
    <property type="match status" value="3"/>
</dbReference>
<dbReference type="InterPro" id="IPR019734">
    <property type="entry name" value="TPR_rpt"/>
</dbReference>
<protein>
    <submittedName>
        <fullName evidence="1">Uncharacterized protein</fullName>
    </submittedName>
</protein>
<gene>
    <name evidence="1" type="ORF">Pmar_PMAR015313</name>
</gene>
<dbReference type="OMA" id="KCSMASE"/>
<dbReference type="GO" id="GO:0005813">
    <property type="term" value="C:centrosome"/>
    <property type="evidence" value="ECO:0007669"/>
    <property type="project" value="TreeGrafter"/>
</dbReference>
<dbReference type="InParanoid" id="C5KL95"/>
<dbReference type="EMBL" id="GG673921">
    <property type="protein sequence ID" value="EER14768.1"/>
    <property type="molecule type" value="Genomic_DNA"/>
</dbReference>